<evidence type="ECO:0000256" key="10">
    <source>
        <dbReference type="ARBA" id="ARBA00048109"/>
    </source>
</evidence>
<organism evidence="14 15">
    <name type="scientific">Actinoplanes oblitus</name>
    <dbReference type="NCBI Taxonomy" id="3040509"/>
    <lineage>
        <taxon>Bacteria</taxon>
        <taxon>Bacillati</taxon>
        <taxon>Actinomycetota</taxon>
        <taxon>Actinomycetes</taxon>
        <taxon>Micromonosporales</taxon>
        <taxon>Micromonosporaceae</taxon>
        <taxon>Actinoplanes</taxon>
    </lineage>
</organism>
<dbReference type="RefSeq" id="WP_284914166.1">
    <property type="nucleotide sequence ID" value="NZ_CP126980.1"/>
</dbReference>
<keyword evidence="8 11" id="KW-0443">Lipid metabolism</keyword>
<evidence type="ECO:0000256" key="5">
    <source>
        <dbReference type="ARBA" id="ARBA00022516"/>
    </source>
</evidence>
<evidence type="ECO:0000256" key="4">
    <source>
        <dbReference type="ARBA" id="ARBA00013244"/>
    </source>
</evidence>
<dbReference type="Proteomes" id="UP001240150">
    <property type="component" value="Chromosome"/>
</dbReference>
<evidence type="ECO:0000313" key="15">
    <source>
        <dbReference type="Proteomes" id="UP001240150"/>
    </source>
</evidence>
<dbReference type="GO" id="GO:0016746">
    <property type="term" value="F:acyltransferase activity"/>
    <property type="evidence" value="ECO:0007669"/>
    <property type="project" value="UniProtKB-KW"/>
</dbReference>
<gene>
    <name evidence="14" type="ORF">ACTOB_004919</name>
</gene>
<keyword evidence="9 11" id="KW-0012">Acyltransferase</keyword>
<comment type="catalytic activity">
    <reaction evidence="10 11">
        <text>an acyl-CoA + a 1,2-diacyl-sn-glycerol = a triacyl-sn-glycerol + CoA</text>
        <dbReference type="Rhea" id="RHEA:10868"/>
        <dbReference type="ChEBI" id="CHEBI:17815"/>
        <dbReference type="ChEBI" id="CHEBI:57287"/>
        <dbReference type="ChEBI" id="CHEBI:58342"/>
        <dbReference type="ChEBI" id="CHEBI:64615"/>
        <dbReference type="EC" id="2.3.1.20"/>
    </reaction>
</comment>
<evidence type="ECO:0000256" key="3">
    <source>
        <dbReference type="ARBA" id="ARBA00009587"/>
    </source>
</evidence>
<dbReference type="PANTHER" id="PTHR31650:SF1">
    <property type="entry name" value="WAX ESTER SYNTHASE_DIACYLGLYCEROL ACYLTRANSFERASE 4-RELATED"/>
    <property type="match status" value="1"/>
</dbReference>
<keyword evidence="15" id="KW-1185">Reference proteome</keyword>
<evidence type="ECO:0000259" key="13">
    <source>
        <dbReference type="Pfam" id="PF06974"/>
    </source>
</evidence>
<evidence type="ECO:0000256" key="6">
    <source>
        <dbReference type="ARBA" id="ARBA00022679"/>
    </source>
</evidence>
<dbReference type="PANTHER" id="PTHR31650">
    <property type="entry name" value="O-ACYLTRANSFERASE (WSD1-LIKE) FAMILY PROTEIN"/>
    <property type="match status" value="1"/>
</dbReference>
<evidence type="ECO:0000256" key="11">
    <source>
        <dbReference type="RuleBase" id="RU361241"/>
    </source>
</evidence>
<evidence type="ECO:0000256" key="9">
    <source>
        <dbReference type="ARBA" id="ARBA00023315"/>
    </source>
</evidence>
<evidence type="ECO:0000256" key="1">
    <source>
        <dbReference type="ARBA" id="ARBA00004771"/>
    </source>
</evidence>
<evidence type="ECO:0000259" key="12">
    <source>
        <dbReference type="Pfam" id="PF03007"/>
    </source>
</evidence>
<accession>A0ABY8W529</accession>
<evidence type="ECO:0000313" key="14">
    <source>
        <dbReference type="EMBL" id="WIM92959.1"/>
    </source>
</evidence>
<comment type="similarity">
    <text evidence="3 11">Belongs to the long-chain O-acyltransferase family.</text>
</comment>
<sequence length="472" mass="51428">MDYLSPLDASFLDAEDQDPHASLAISSVAVLDGPAPSQEEFTAAIRGRLPLVPRYRQKVRRMPFNLGRPVWTDDPEFDLGFHLRRTALPAPGGDGELATLIGRVMSQRLDRERPLWEDWVIEGLAGGRWALLSKVHHCMVDGVSGNELYRLICDTGPEPRPPVTDDWTPAPPGPGLDLSLGTLTSLLRFPYDQARMLVGLLRTPAAAAEVASGLVVLAEGFVPATPTPLLGPIGQARRYALARVPLARLVETAHAHGVTVNDVYLAAVAGALRRLLLARGEQADPFAVRTLVPVSMRRTDQRNQLDNRLASLLVQLPVEFDDPLARLAAVHQRIAELRAAHEVEAVSGIVELADNEPFGVVSLVVRTALRLPQRALSAVTTNVPGPRKPLYILGRPIREILPYVPIGERMRVGVAAFTYTDQAAFGITTDYASVPEADDLAGWLAAELDALHRARAKRPRRRRDAAAARKPA</sequence>
<dbReference type="InterPro" id="IPR045034">
    <property type="entry name" value="O-acyltransferase_WSD1-like"/>
</dbReference>
<name>A0ABY8W529_9ACTN</name>
<dbReference type="InterPro" id="IPR004255">
    <property type="entry name" value="O-acyltransferase_WSD1_N"/>
</dbReference>
<dbReference type="NCBIfam" id="TIGR02946">
    <property type="entry name" value="acyl_WS_DGAT"/>
    <property type="match status" value="1"/>
</dbReference>
<proteinExistence type="inferred from homology"/>
<dbReference type="Pfam" id="PF03007">
    <property type="entry name" value="WS_DGAT_cat"/>
    <property type="match status" value="1"/>
</dbReference>
<reference evidence="14 15" key="1">
    <citation type="submission" date="2023-06" db="EMBL/GenBank/DDBJ databases">
        <authorList>
            <person name="Yushchuk O."/>
            <person name="Binda E."/>
            <person name="Ruckert-Reed C."/>
            <person name="Fedorenko V."/>
            <person name="Kalinowski J."/>
            <person name="Marinelli F."/>
        </authorList>
    </citation>
    <scope>NUCLEOTIDE SEQUENCE [LARGE SCALE GENOMIC DNA]</scope>
    <source>
        <strain evidence="14 15">NRRL 3884</strain>
    </source>
</reference>
<keyword evidence="7 11" id="KW-0319">Glycerol metabolism</keyword>
<keyword evidence="5 11" id="KW-0444">Lipid biosynthesis</keyword>
<dbReference type="EC" id="2.3.1.20" evidence="4 11"/>
<protein>
    <recommendedName>
        <fullName evidence="4 11">Diacylglycerol O-acyltransferase</fullName>
        <ecNumber evidence="4 11">2.3.1.20</ecNumber>
    </recommendedName>
</protein>
<dbReference type="InterPro" id="IPR009721">
    <property type="entry name" value="O-acyltransferase_WSD1_C"/>
</dbReference>
<comment type="pathway">
    <text evidence="1 11">Glycerolipid metabolism; triacylglycerol biosynthesis.</text>
</comment>
<keyword evidence="6 11" id="KW-0808">Transferase</keyword>
<feature type="domain" description="O-acyltransferase WSD1-like N-terminal" evidence="12">
    <location>
        <begin position="4"/>
        <end position="264"/>
    </location>
</feature>
<dbReference type="SUPFAM" id="SSF52777">
    <property type="entry name" value="CoA-dependent acyltransferases"/>
    <property type="match status" value="2"/>
</dbReference>
<evidence type="ECO:0000256" key="2">
    <source>
        <dbReference type="ARBA" id="ARBA00005189"/>
    </source>
</evidence>
<dbReference type="EMBL" id="CP126980">
    <property type="protein sequence ID" value="WIM92959.1"/>
    <property type="molecule type" value="Genomic_DNA"/>
</dbReference>
<evidence type="ECO:0000256" key="8">
    <source>
        <dbReference type="ARBA" id="ARBA00023098"/>
    </source>
</evidence>
<dbReference type="InterPro" id="IPR014292">
    <property type="entry name" value="Acyl_transf_WS/DGAT"/>
</dbReference>
<dbReference type="Pfam" id="PF06974">
    <property type="entry name" value="WS_DGAT_C"/>
    <property type="match status" value="1"/>
</dbReference>
<comment type="pathway">
    <text evidence="2">Lipid metabolism.</text>
</comment>
<evidence type="ECO:0000256" key="7">
    <source>
        <dbReference type="ARBA" id="ARBA00022798"/>
    </source>
</evidence>
<feature type="domain" description="O-acyltransferase WSD1 C-terminal" evidence="13">
    <location>
        <begin position="307"/>
        <end position="451"/>
    </location>
</feature>